<protein>
    <submittedName>
        <fullName evidence="1">Macaca fascicularis brain cDNA, clone: QflA-22015</fullName>
    </submittedName>
</protein>
<dbReference type="AlphaFoldDB" id="I7GMG4"/>
<evidence type="ECO:0000313" key="1">
    <source>
        <dbReference type="EMBL" id="BAE90383.1"/>
    </source>
</evidence>
<name>I7GMG4_MACFA</name>
<proteinExistence type="evidence at transcript level"/>
<accession>I7GMG4</accession>
<organism evidence="1">
    <name type="scientific">Macaca fascicularis</name>
    <name type="common">Crab-eating macaque</name>
    <name type="synonym">Cynomolgus monkey</name>
    <dbReference type="NCBI Taxonomy" id="9541"/>
    <lineage>
        <taxon>Eukaryota</taxon>
        <taxon>Metazoa</taxon>
        <taxon>Chordata</taxon>
        <taxon>Craniata</taxon>
        <taxon>Vertebrata</taxon>
        <taxon>Euteleostomi</taxon>
        <taxon>Mammalia</taxon>
        <taxon>Eutheria</taxon>
        <taxon>Euarchontoglires</taxon>
        <taxon>Primates</taxon>
        <taxon>Haplorrhini</taxon>
        <taxon>Catarrhini</taxon>
        <taxon>Cercopithecidae</taxon>
        <taxon>Cercopithecinae</taxon>
        <taxon>Macaca</taxon>
    </lineage>
</organism>
<dbReference type="EMBL" id="AB173321">
    <property type="protein sequence ID" value="BAE90383.1"/>
    <property type="molecule type" value="mRNA"/>
</dbReference>
<sequence>MNFRVNTVILQSGFSRLSNVFSCDTVPTTLRALQY</sequence>
<reference evidence="1" key="1">
    <citation type="journal article" date="2007" name="PLoS Biol.">
        <title>Rate of evolution in brain-expressed genes in humans and other primates.</title>
        <authorList>
            <person name="Wang H.-Y."/>
            <person name="Chien H.-C."/>
            <person name="Osada N."/>
            <person name="Hashimoto K."/>
            <person name="Sugano S."/>
            <person name="Gojobori T."/>
            <person name="Chou C.-K."/>
            <person name="Tsai S.-F."/>
            <person name="Wu C.-I."/>
            <person name="Shen C.-K.J."/>
        </authorList>
    </citation>
    <scope>NUCLEOTIDE SEQUENCE</scope>
</reference>